<feature type="compositionally biased region" description="Gly residues" evidence="1">
    <location>
        <begin position="191"/>
        <end position="201"/>
    </location>
</feature>
<feature type="compositionally biased region" description="Acidic residues" evidence="1">
    <location>
        <begin position="398"/>
        <end position="414"/>
    </location>
</feature>
<keyword evidence="3" id="KW-1185">Reference proteome</keyword>
<dbReference type="GO" id="GO:0042790">
    <property type="term" value="P:nucleolar large rRNA transcription by RNA polymerase I"/>
    <property type="evidence" value="ECO:0007669"/>
    <property type="project" value="InterPro"/>
</dbReference>
<sequence length="492" mass="56783">MTEAGPSSSKRQKQKQNEWYLSYLDKHIRSSHRDLLGYPHDSEYHPTVILHASQVGPTETEWSITEKCAFFAALSRHSRLFPDLIARDCGKSESEVEWYLDLLEDGAEQSQTRLRVKRWEKSHRWRMGTAPAARQVSEDWIAKEEELSDLVKKEEKVDIDMDQLERLAQTFPPHAEWYARRLSSARPQAAAGGGKGGGGGSKKARIARDNLDLKRLESKPTLDAEEKAALAVLVNRRRNRQRYRLKQLLKVMSQQDIDAAGGPDVFFEKDGQGSGTPEKNDEIVRGTEQPEVDNEDVERRVKSEHDDDIEKRVMEQGWDMFNFTYFQSPISFSLLEYIYEELVTFLHRNIYRAIIIAESQSMDEITQDHINISPVTVFSPEINRSSGHEQGEDSMISTDDEQKEESDLTDEEDQKLDKMLDDVDDIYDEVLEEGLWHAYENNGKVLDWDDPLTWRIKRAKTHNIPERAAVLHSCKSKRSCPYYIYQTALTVD</sequence>
<gene>
    <name evidence="2" type="ORF">BCR39DRAFT_532697</name>
</gene>
<reference evidence="2 3" key="1">
    <citation type="submission" date="2016-07" db="EMBL/GenBank/DDBJ databases">
        <title>Pervasive Adenine N6-methylation of Active Genes in Fungi.</title>
        <authorList>
            <consortium name="DOE Joint Genome Institute"/>
            <person name="Mondo S.J."/>
            <person name="Dannebaum R.O."/>
            <person name="Kuo R.C."/>
            <person name="Labutti K."/>
            <person name="Haridas S."/>
            <person name="Kuo A."/>
            <person name="Salamov A."/>
            <person name="Ahrendt S.R."/>
            <person name="Lipzen A."/>
            <person name="Sullivan W."/>
            <person name="Andreopoulos W.B."/>
            <person name="Clum A."/>
            <person name="Lindquist E."/>
            <person name="Daum C."/>
            <person name="Ramamoorthy G.K."/>
            <person name="Gryganskyi A."/>
            <person name="Culley D."/>
            <person name="Magnuson J.K."/>
            <person name="James T.Y."/>
            <person name="O'Malley M.A."/>
            <person name="Stajich J.E."/>
            <person name="Spatafora J.W."/>
            <person name="Visel A."/>
            <person name="Grigoriev I.V."/>
        </authorList>
    </citation>
    <scope>NUCLEOTIDE SEQUENCE [LARGE SCALE GENOMIC DNA]</scope>
    <source>
        <strain evidence="2 3">68-887.2</strain>
    </source>
</reference>
<comment type="caution">
    <text evidence="2">The sequence shown here is derived from an EMBL/GenBank/DDBJ whole genome shotgun (WGS) entry which is preliminary data.</text>
</comment>
<dbReference type="InParanoid" id="A0A1Y2B2S5"/>
<evidence type="ECO:0000256" key="1">
    <source>
        <dbReference type="SAM" id="MobiDB-lite"/>
    </source>
</evidence>
<proteinExistence type="predicted"/>
<organism evidence="2 3">
    <name type="scientific">Naematelia encephala</name>
    <dbReference type="NCBI Taxonomy" id="71784"/>
    <lineage>
        <taxon>Eukaryota</taxon>
        <taxon>Fungi</taxon>
        <taxon>Dikarya</taxon>
        <taxon>Basidiomycota</taxon>
        <taxon>Agaricomycotina</taxon>
        <taxon>Tremellomycetes</taxon>
        <taxon>Tremellales</taxon>
        <taxon>Naemateliaceae</taxon>
        <taxon>Naematelia</taxon>
    </lineage>
</organism>
<dbReference type="PANTHER" id="PTHR28079">
    <property type="entry name" value="RNA POLYMERASE I-SPECIFIC TRANSCRIPTION INITIATION FACTOR RRN5"/>
    <property type="match status" value="1"/>
</dbReference>
<dbReference type="Proteomes" id="UP000193986">
    <property type="component" value="Unassembled WGS sequence"/>
</dbReference>
<dbReference type="OrthoDB" id="2240312at2759"/>
<feature type="region of interest" description="Disordered" evidence="1">
    <location>
        <begin position="269"/>
        <end position="290"/>
    </location>
</feature>
<name>A0A1Y2B2S5_9TREE</name>
<dbReference type="EMBL" id="MCFC01000027">
    <property type="protein sequence ID" value="ORY29121.1"/>
    <property type="molecule type" value="Genomic_DNA"/>
</dbReference>
<dbReference type="STRING" id="71784.A0A1Y2B2S5"/>
<dbReference type="AlphaFoldDB" id="A0A1Y2B2S5"/>
<dbReference type="InterPro" id="IPR039601">
    <property type="entry name" value="Rrn5"/>
</dbReference>
<dbReference type="GO" id="GO:0006361">
    <property type="term" value="P:transcription initiation at RNA polymerase I promoter"/>
    <property type="evidence" value="ECO:0007669"/>
    <property type="project" value="TreeGrafter"/>
</dbReference>
<protein>
    <submittedName>
        <fullName evidence="2">Uncharacterized protein</fullName>
    </submittedName>
</protein>
<evidence type="ECO:0000313" key="3">
    <source>
        <dbReference type="Proteomes" id="UP000193986"/>
    </source>
</evidence>
<dbReference type="GO" id="GO:0000182">
    <property type="term" value="F:rDNA binding"/>
    <property type="evidence" value="ECO:0007669"/>
    <property type="project" value="TreeGrafter"/>
</dbReference>
<feature type="region of interest" description="Disordered" evidence="1">
    <location>
        <begin position="378"/>
        <end position="414"/>
    </location>
</feature>
<evidence type="ECO:0000313" key="2">
    <source>
        <dbReference type="EMBL" id="ORY29121.1"/>
    </source>
</evidence>
<feature type="region of interest" description="Disordered" evidence="1">
    <location>
        <begin position="183"/>
        <end position="206"/>
    </location>
</feature>
<accession>A0A1Y2B2S5</accession>
<dbReference type="GO" id="GO:0001181">
    <property type="term" value="F:RNA polymerase I general transcription initiation factor activity"/>
    <property type="evidence" value="ECO:0007669"/>
    <property type="project" value="TreeGrafter"/>
</dbReference>
<dbReference type="PANTHER" id="PTHR28079:SF1">
    <property type="entry name" value="RNA POLYMERASE I-SPECIFIC TRANSCRIPTION INITIATION FACTOR RRN5"/>
    <property type="match status" value="1"/>
</dbReference>
<dbReference type="GO" id="GO:0000500">
    <property type="term" value="C:RNA polymerase I upstream activating factor complex"/>
    <property type="evidence" value="ECO:0007669"/>
    <property type="project" value="InterPro"/>
</dbReference>